<feature type="transmembrane region" description="Helical" evidence="1">
    <location>
        <begin position="74"/>
        <end position="94"/>
    </location>
</feature>
<gene>
    <name evidence="2" type="ORF">ACFQDI_12015</name>
</gene>
<evidence type="ECO:0000256" key="1">
    <source>
        <dbReference type="SAM" id="Phobius"/>
    </source>
</evidence>
<dbReference type="Proteomes" id="UP001596052">
    <property type="component" value="Unassembled WGS sequence"/>
</dbReference>
<dbReference type="Pfam" id="PF09900">
    <property type="entry name" value="DUF2127"/>
    <property type="match status" value="1"/>
</dbReference>
<keyword evidence="1" id="KW-0812">Transmembrane</keyword>
<dbReference type="RefSeq" id="WP_377166815.1">
    <property type="nucleotide sequence ID" value="NZ_JBHSMQ010000004.1"/>
</dbReference>
<feature type="transmembrane region" description="Helical" evidence="1">
    <location>
        <begin position="125"/>
        <end position="148"/>
    </location>
</feature>
<keyword evidence="3" id="KW-1185">Reference proteome</keyword>
<protein>
    <submittedName>
        <fullName evidence="2">DUF2127 domain-containing protein</fullName>
    </submittedName>
</protein>
<name>A0ABW0KQ47_9BACT</name>
<dbReference type="EMBL" id="JBHSMQ010000004">
    <property type="protein sequence ID" value="MFC5455585.1"/>
    <property type="molecule type" value="Genomic_DNA"/>
</dbReference>
<keyword evidence="1" id="KW-0472">Membrane</keyword>
<feature type="transmembrane region" description="Helical" evidence="1">
    <location>
        <begin position="101"/>
        <end position="119"/>
    </location>
</feature>
<accession>A0ABW0KQ47</accession>
<proteinExistence type="predicted"/>
<comment type="caution">
    <text evidence="2">The sequence shown here is derived from an EMBL/GenBank/DDBJ whole genome shotgun (WGS) entry which is preliminary data.</text>
</comment>
<dbReference type="InterPro" id="IPR021125">
    <property type="entry name" value="DUF2127"/>
</dbReference>
<feature type="transmembrane region" description="Helical" evidence="1">
    <location>
        <begin position="12"/>
        <end position="35"/>
    </location>
</feature>
<evidence type="ECO:0000313" key="2">
    <source>
        <dbReference type="EMBL" id="MFC5455585.1"/>
    </source>
</evidence>
<keyword evidence="1" id="KW-1133">Transmembrane helix</keyword>
<reference evidence="3" key="1">
    <citation type="journal article" date="2019" name="Int. J. Syst. Evol. Microbiol.">
        <title>The Global Catalogue of Microorganisms (GCM) 10K type strain sequencing project: providing services to taxonomists for standard genome sequencing and annotation.</title>
        <authorList>
            <consortium name="The Broad Institute Genomics Platform"/>
            <consortium name="The Broad Institute Genome Sequencing Center for Infectious Disease"/>
            <person name="Wu L."/>
            <person name="Ma J."/>
        </authorList>
    </citation>
    <scope>NUCLEOTIDE SEQUENCE [LARGE SCALE GENOMIC DNA]</scope>
    <source>
        <strain evidence="3">CGMCC 4.1469</strain>
    </source>
</reference>
<sequence>MTSSGLRKSLDVVAAIEAAKGTLVLLAGFGLLGLLHRDLHALSGEIVAHLHMDPARKYPHIFIDLMSSLNDHKLWLMAGMALLYSTIRFVEAYGLWKQKTWAEWLALVGGCIYLPAEIYEIARKITVIHVGALVVNLVVVLLMAKVLLQKRRKKQAQG</sequence>
<evidence type="ECO:0000313" key="3">
    <source>
        <dbReference type="Proteomes" id="UP001596052"/>
    </source>
</evidence>
<organism evidence="2 3">
    <name type="scientific">Prosthecobacter fluviatilis</name>
    <dbReference type="NCBI Taxonomy" id="445931"/>
    <lineage>
        <taxon>Bacteria</taxon>
        <taxon>Pseudomonadati</taxon>
        <taxon>Verrucomicrobiota</taxon>
        <taxon>Verrucomicrobiia</taxon>
        <taxon>Verrucomicrobiales</taxon>
        <taxon>Verrucomicrobiaceae</taxon>
        <taxon>Prosthecobacter</taxon>
    </lineage>
</organism>